<evidence type="ECO:0000256" key="3">
    <source>
        <dbReference type="ARBA" id="ARBA00022527"/>
    </source>
</evidence>
<dbReference type="Gene3D" id="3.40.50.410">
    <property type="entry name" value="von Willebrand factor, type A domain"/>
    <property type="match status" value="1"/>
</dbReference>
<dbReference type="InterPro" id="IPR011009">
    <property type="entry name" value="Kinase-like_dom_sf"/>
</dbReference>
<evidence type="ECO:0000313" key="9">
    <source>
        <dbReference type="EMBL" id="KAF0520246.1"/>
    </source>
</evidence>
<sequence>MFGKRSQSIFKKNDRNEESNWEDDTLIDQNKYAKSKTKSGPQGSVTSSLVKKLNSLNIEEDRIKRMEEALNCSDSVPDSRISALSKKREQVITSTLQKVKLTRNVDLCYVLDCTGSMTSYIEAAKNCILRVTSYMKRINPNITIHVGFCGYRDHCDGKDRIQYFNFTNSYEKFSEYIKNNVRAMGGGDGPEDVLGGLDAAITQMSWSRATRVILHIGDAPPHGRQFTSMPDTYPRGDPNGLTAENVMNKMQSLKILYYFGKITNDTDQMLNVFRDLIGQFAVFNLKTSGSDPEELLTKFFNSTCSAITSSVTLNSITIMNESSNVYSLQRKKLNINPNVPNWYTLIEQSGKLLFYKFPKNLSEIKNQKFFSSSNITINSMTFKVAPQPFSIGAERYAHFGIDTQIGESEKLVMKKYHDIKKRNDTLERYLESAEVSSIAHFLATEFNSAAKRAGIKKKVRFIYVKILRQNKTEQCYSVEGYFKDAEFKRFNVNSGIVTEFHSTLEAFAHFTHSYTKGYLVVCDLQGIELENEFVLTDPAIHCVDSNRFGFTNFGKKGIDEFFLSNHTCNNVCKKLKLKI</sequence>
<dbReference type="OrthoDB" id="301415at2759"/>
<dbReference type="PANTHER" id="PTHR47763">
    <property type="entry name" value="ALPHA-PROTEIN KINASE VWKA"/>
    <property type="match status" value="1"/>
</dbReference>
<dbReference type="InterPro" id="IPR056861">
    <property type="entry name" value="HMCN1-like_VWA"/>
</dbReference>
<feature type="domain" description="Alpha-type protein kinase" evidence="8">
    <location>
        <begin position="356"/>
        <end position="579"/>
    </location>
</feature>
<evidence type="ECO:0000256" key="4">
    <source>
        <dbReference type="ARBA" id="ARBA00022679"/>
    </source>
</evidence>
<evidence type="ECO:0000256" key="6">
    <source>
        <dbReference type="ARBA" id="ARBA00022777"/>
    </source>
</evidence>
<name>A0A8H4EMX4_GIGMA</name>
<evidence type="ECO:0000313" key="10">
    <source>
        <dbReference type="Proteomes" id="UP000439903"/>
    </source>
</evidence>
<evidence type="ECO:0000256" key="1">
    <source>
        <dbReference type="ARBA" id="ARBA00004613"/>
    </source>
</evidence>
<gene>
    <name evidence="9" type="ORF">F8M41_016437</name>
</gene>
<evidence type="ECO:0000259" key="8">
    <source>
        <dbReference type="PROSITE" id="PS51158"/>
    </source>
</evidence>
<organism evidence="9 10">
    <name type="scientific">Gigaspora margarita</name>
    <dbReference type="NCBI Taxonomy" id="4874"/>
    <lineage>
        <taxon>Eukaryota</taxon>
        <taxon>Fungi</taxon>
        <taxon>Fungi incertae sedis</taxon>
        <taxon>Mucoromycota</taxon>
        <taxon>Glomeromycotina</taxon>
        <taxon>Glomeromycetes</taxon>
        <taxon>Diversisporales</taxon>
        <taxon>Gigasporaceae</taxon>
        <taxon>Gigaspora</taxon>
    </lineage>
</organism>
<dbReference type="Gene3D" id="3.30.200.20">
    <property type="entry name" value="Phosphorylase Kinase, domain 1"/>
    <property type="match status" value="1"/>
</dbReference>
<dbReference type="EMBL" id="WTPW01000356">
    <property type="protein sequence ID" value="KAF0520246.1"/>
    <property type="molecule type" value="Genomic_DNA"/>
</dbReference>
<dbReference type="PANTHER" id="PTHR47763:SF4">
    <property type="entry name" value="ALPHA-PROTEIN KINASE VWKA"/>
    <property type="match status" value="1"/>
</dbReference>
<dbReference type="InterPro" id="IPR004166">
    <property type="entry name" value="a-kinase_dom"/>
</dbReference>
<keyword evidence="5" id="KW-0732">Signal</keyword>
<dbReference type="GO" id="GO:0004674">
    <property type="term" value="F:protein serine/threonine kinase activity"/>
    <property type="evidence" value="ECO:0007669"/>
    <property type="project" value="UniProtKB-KW"/>
</dbReference>
<keyword evidence="10" id="KW-1185">Reference proteome</keyword>
<keyword evidence="2" id="KW-0964">Secreted</keyword>
<dbReference type="Pfam" id="PF25106">
    <property type="entry name" value="VWA_4"/>
    <property type="match status" value="1"/>
</dbReference>
<feature type="compositionally biased region" description="Polar residues" evidence="7">
    <location>
        <begin position="1"/>
        <end position="10"/>
    </location>
</feature>
<dbReference type="SUPFAM" id="SSF56112">
    <property type="entry name" value="Protein kinase-like (PK-like)"/>
    <property type="match status" value="1"/>
</dbReference>
<evidence type="ECO:0000256" key="7">
    <source>
        <dbReference type="SAM" id="MobiDB-lite"/>
    </source>
</evidence>
<keyword evidence="6 9" id="KW-0418">Kinase</keyword>
<feature type="region of interest" description="Disordered" evidence="7">
    <location>
        <begin position="1"/>
        <end position="27"/>
    </location>
</feature>
<keyword evidence="4" id="KW-0808">Transferase</keyword>
<evidence type="ECO:0000256" key="5">
    <source>
        <dbReference type="ARBA" id="ARBA00022729"/>
    </source>
</evidence>
<dbReference type="InterPro" id="IPR036465">
    <property type="entry name" value="vWFA_dom_sf"/>
</dbReference>
<reference evidence="9 10" key="1">
    <citation type="journal article" date="2019" name="Environ. Microbiol.">
        <title>At the nexus of three kingdoms: the genome of the mycorrhizal fungus Gigaspora margarita provides insights into plant, endobacterial and fungal interactions.</title>
        <authorList>
            <person name="Venice F."/>
            <person name="Ghignone S."/>
            <person name="Salvioli di Fossalunga A."/>
            <person name="Amselem J."/>
            <person name="Novero M."/>
            <person name="Xianan X."/>
            <person name="Sedzielewska Toro K."/>
            <person name="Morin E."/>
            <person name="Lipzen A."/>
            <person name="Grigoriev I.V."/>
            <person name="Henrissat B."/>
            <person name="Martin F.M."/>
            <person name="Bonfante P."/>
        </authorList>
    </citation>
    <scope>NUCLEOTIDE SEQUENCE [LARGE SCALE GENOMIC DNA]</scope>
    <source>
        <strain evidence="9 10">BEG34</strain>
    </source>
</reference>
<dbReference type="SMART" id="SM00811">
    <property type="entry name" value="Alpha_kinase"/>
    <property type="match status" value="1"/>
</dbReference>
<dbReference type="CDD" id="cd00198">
    <property type="entry name" value="vWFA"/>
    <property type="match status" value="1"/>
</dbReference>
<accession>A0A8H4EMX4</accession>
<dbReference type="SUPFAM" id="SSF53300">
    <property type="entry name" value="vWA-like"/>
    <property type="match status" value="1"/>
</dbReference>
<dbReference type="Pfam" id="PF02816">
    <property type="entry name" value="Alpha_kinase"/>
    <property type="match status" value="1"/>
</dbReference>
<comment type="caution">
    <text evidence="9">The sequence shown here is derived from an EMBL/GenBank/DDBJ whole genome shotgun (WGS) entry which is preliminary data.</text>
</comment>
<dbReference type="InterPro" id="IPR052969">
    <property type="entry name" value="Thr-specific_kinase-like"/>
</dbReference>
<dbReference type="Gene3D" id="3.20.200.10">
    <property type="entry name" value="MHCK/EF2 kinase"/>
    <property type="match status" value="1"/>
</dbReference>
<comment type="subcellular location">
    <subcellularLocation>
        <location evidence="1">Secreted</location>
    </subcellularLocation>
</comment>
<keyword evidence="3" id="KW-0723">Serine/threonine-protein kinase</keyword>
<dbReference type="PROSITE" id="PS51158">
    <property type="entry name" value="ALPHA_KINASE"/>
    <property type="match status" value="1"/>
</dbReference>
<protein>
    <submittedName>
        <fullName evidence="9">Kinase-like protein</fullName>
    </submittedName>
</protein>
<proteinExistence type="predicted"/>
<dbReference type="AlphaFoldDB" id="A0A8H4EMX4"/>
<evidence type="ECO:0000256" key="2">
    <source>
        <dbReference type="ARBA" id="ARBA00022525"/>
    </source>
</evidence>
<dbReference type="Proteomes" id="UP000439903">
    <property type="component" value="Unassembled WGS sequence"/>
</dbReference>
<dbReference type="GO" id="GO:0005524">
    <property type="term" value="F:ATP binding"/>
    <property type="evidence" value="ECO:0007669"/>
    <property type="project" value="InterPro"/>
</dbReference>